<reference evidence="2 3" key="1">
    <citation type="journal article" date="2019" name="Int. J. Syst. Evol. Microbiol.">
        <title>The Global Catalogue of Microorganisms (GCM) 10K type strain sequencing project: providing services to taxonomists for standard genome sequencing and annotation.</title>
        <authorList>
            <consortium name="The Broad Institute Genomics Platform"/>
            <consortium name="The Broad Institute Genome Sequencing Center for Infectious Disease"/>
            <person name="Wu L."/>
            <person name="Ma J."/>
        </authorList>
    </citation>
    <scope>NUCLEOTIDE SEQUENCE [LARGE SCALE GENOMIC DNA]</scope>
    <source>
        <strain evidence="2 3">JCM 12928</strain>
    </source>
</reference>
<feature type="transmembrane region" description="Helical" evidence="1">
    <location>
        <begin position="132"/>
        <end position="149"/>
    </location>
</feature>
<feature type="transmembrane region" description="Helical" evidence="1">
    <location>
        <begin position="80"/>
        <end position="98"/>
    </location>
</feature>
<keyword evidence="3" id="KW-1185">Reference proteome</keyword>
<name>A0ABN1GPQ6_9CAUL</name>
<evidence type="ECO:0000313" key="3">
    <source>
        <dbReference type="Proteomes" id="UP001501352"/>
    </source>
</evidence>
<evidence type="ECO:0008006" key="4">
    <source>
        <dbReference type="Google" id="ProtNLM"/>
    </source>
</evidence>
<keyword evidence="1" id="KW-0472">Membrane</keyword>
<dbReference type="RefSeq" id="WP_343790968.1">
    <property type="nucleotide sequence ID" value="NZ_BAAAGA010000001.1"/>
</dbReference>
<proteinExistence type="predicted"/>
<comment type="caution">
    <text evidence="2">The sequence shown here is derived from an EMBL/GenBank/DDBJ whole genome shotgun (WGS) entry which is preliminary data.</text>
</comment>
<organism evidence="2 3">
    <name type="scientific">Brevundimonas kwangchunensis</name>
    <dbReference type="NCBI Taxonomy" id="322163"/>
    <lineage>
        <taxon>Bacteria</taxon>
        <taxon>Pseudomonadati</taxon>
        <taxon>Pseudomonadota</taxon>
        <taxon>Alphaproteobacteria</taxon>
        <taxon>Caulobacterales</taxon>
        <taxon>Caulobacteraceae</taxon>
        <taxon>Brevundimonas</taxon>
    </lineage>
</organism>
<feature type="transmembrane region" description="Helical" evidence="1">
    <location>
        <begin position="49"/>
        <end position="73"/>
    </location>
</feature>
<feature type="transmembrane region" description="Helical" evidence="1">
    <location>
        <begin position="7"/>
        <end position="29"/>
    </location>
</feature>
<gene>
    <name evidence="2" type="ORF">GCM10009422_08810</name>
</gene>
<keyword evidence="1" id="KW-0812">Transmembrane</keyword>
<accession>A0ABN1GPQ6</accession>
<keyword evidence="1" id="KW-1133">Transmembrane helix</keyword>
<evidence type="ECO:0000256" key="1">
    <source>
        <dbReference type="SAM" id="Phobius"/>
    </source>
</evidence>
<protein>
    <recommendedName>
        <fullName evidence="4">LPXTG cell wall anchor domain-containing protein</fullName>
    </recommendedName>
</protein>
<evidence type="ECO:0000313" key="2">
    <source>
        <dbReference type="EMBL" id="GAA0615921.1"/>
    </source>
</evidence>
<sequence length="164" mass="17052">MKALRFIIVLVVLGYAGWLAWPFIQPLIFGGPGVAEVAAEANAEAGGDLFGLIPAWAFWAGAVVLYLVAALMLGSGNPKAATAYFLGFLADAALRLALDQNGGSGDIAARSTGPTTMAAPESITSSLPVDPLWLVLGALLVLGILVVVASRRIRRKRVAGQFAY</sequence>
<dbReference type="Proteomes" id="UP001501352">
    <property type="component" value="Unassembled WGS sequence"/>
</dbReference>
<dbReference type="EMBL" id="BAAAGA010000001">
    <property type="protein sequence ID" value="GAA0615921.1"/>
    <property type="molecule type" value="Genomic_DNA"/>
</dbReference>